<reference evidence="7 8" key="1">
    <citation type="journal article" date="2014" name="Antonie Van Leeuwenhoek">
        <title>Hyphomonas beringensis sp. nov. and Hyphomonas chukchiensis sp. nov., isolated from surface seawater of the Bering Sea and Chukchi Sea.</title>
        <authorList>
            <person name="Li C."/>
            <person name="Lai Q."/>
            <person name="Li G."/>
            <person name="Dong C."/>
            <person name="Wang J."/>
            <person name="Liao Y."/>
            <person name="Shao Z."/>
        </authorList>
    </citation>
    <scope>NUCLEOTIDE SEQUENCE [LARGE SCALE GENOMIC DNA]</scope>
    <source>
        <strain evidence="7 8">25B14_1</strain>
    </source>
</reference>
<dbReference type="InterPro" id="IPR020449">
    <property type="entry name" value="Tscrpt_reg_AraC-type_HTH"/>
</dbReference>
<organism evidence="7 8">
    <name type="scientific">Hyphomonas beringensis</name>
    <dbReference type="NCBI Taxonomy" id="1280946"/>
    <lineage>
        <taxon>Bacteria</taxon>
        <taxon>Pseudomonadati</taxon>
        <taxon>Pseudomonadota</taxon>
        <taxon>Alphaproteobacteria</taxon>
        <taxon>Hyphomonadales</taxon>
        <taxon>Hyphomonadaceae</taxon>
        <taxon>Hyphomonas</taxon>
    </lineage>
</organism>
<dbReference type="PATRIC" id="fig|1280946.3.peg.229"/>
<dbReference type="Gene3D" id="2.60.120.10">
    <property type="entry name" value="Jelly Rolls"/>
    <property type="match status" value="1"/>
</dbReference>
<comment type="caution">
    <text evidence="7">The sequence shown here is derived from an EMBL/GenBank/DDBJ whole genome shotgun (WGS) entry which is preliminary data.</text>
</comment>
<dbReference type="PROSITE" id="PS00041">
    <property type="entry name" value="HTH_ARAC_FAMILY_1"/>
    <property type="match status" value="1"/>
</dbReference>
<evidence type="ECO:0000256" key="1">
    <source>
        <dbReference type="ARBA" id="ARBA00022491"/>
    </source>
</evidence>
<dbReference type="CDD" id="cd06124">
    <property type="entry name" value="cupin_NimR-like_N"/>
    <property type="match status" value="1"/>
</dbReference>
<keyword evidence="8" id="KW-1185">Reference proteome</keyword>
<feature type="domain" description="HTH araC/xylS-type" evidence="6">
    <location>
        <begin position="157"/>
        <end position="254"/>
    </location>
</feature>
<dbReference type="eggNOG" id="COG2207">
    <property type="taxonomic scope" value="Bacteria"/>
</dbReference>
<dbReference type="SMART" id="SM00342">
    <property type="entry name" value="HTH_ARAC"/>
    <property type="match status" value="1"/>
</dbReference>
<dbReference type="OrthoDB" id="9804543at2"/>
<dbReference type="RefSeq" id="WP_034790177.1">
    <property type="nucleotide sequence ID" value="NZ_AWFF01000001.1"/>
</dbReference>
<gene>
    <name evidence="7" type="ORF">HY29_01185</name>
</gene>
<dbReference type="AlphaFoldDB" id="A0A062UMM5"/>
<dbReference type="FunFam" id="1.10.10.60:FF:000132">
    <property type="entry name" value="AraC family transcriptional regulator"/>
    <property type="match status" value="1"/>
</dbReference>
<dbReference type="Pfam" id="PF02311">
    <property type="entry name" value="AraC_binding"/>
    <property type="match status" value="1"/>
</dbReference>
<keyword evidence="1" id="KW-0678">Repressor</keyword>
<dbReference type="PANTHER" id="PTHR11019">
    <property type="entry name" value="HTH-TYPE TRANSCRIPTIONAL REGULATOR NIMR"/>
    <property type="match status" value="1"/>
</dbReference>
<accession>A0A062UMM5</accession>
<dbReference type="InterPro" id="IPR018062">
    <property type="entry name" value="HTH_AraC-typ_CS"/>
</dbReference>
<dbReference type="STRING" id="1280946.HY29_01185"/>
<dbReference type="PROSITE" id="PS01124">
    <property type="entry name" value="HTH_ARAC_FAMILY_2"/>
    <property type="match status" value="1"/>
</dbReference>
<keyword evidence="3" id="KW-0238">DNA-binding</keyword>
<evidence type="ECO:0000256" key="5">
    <source>
        <dbReference type="ARBA" id="ARBA00023163"/>
    </source>
</evidence>
<evidence type="ECO:0000313" key="8">
    <source>
        <dbReference type="Proteomes" id="UP000027037"/>
    </source>
</evidence>
<evidence type="ECO:0000256" key="2">
    <source>
        <dbReference type="ARBA" id="ARBA00023015"/>
    </source>
</evidence>
<name>A0A062UMM5_9PROT</name>
<dbReference type="SUPFAM" id="SSF46689">
    <property type="entry name" value="Homeodomain-like"/>
    <property type="match status" value="1"/>
</dbReference>
<dbReference type="GO" id="GO:0043565">
    <property type="term" value="F:sequence-specific DNA binding"/>
    <property type="evidence" value="ECO:0007669"/>
    <property type="project" value="InterPro"/>
</dbReference>
<dbReference type="Gene3D" id="1.10.10.60">
    <property type="entry name" value="Homeodomain-like"/>
    <property type="match status" value="2"/>
</dbReference>
<dbReference type="SUPFAM" id="SSF51182">
    <property type="entry name" value="RmlC-like cupins"/>
    <property type="match status" value="1"/>
</dbReference>
<sequence length="258" mass="28899">MKHFEDFGDLSAWPVVGLHDEYSAGFRDEPHSHSRAQLLYASSGVMSVTVENASFVVPPQRAVWIPSCHMHSVSCRGPVSLRTLYFDEEATGMAGRDCHVVEVSDFLRALIVELARLETQRAFTEREHSIIKLMVGELKETPDAPYAVPMPSDFRLMRVCQAIMERPEETHSLDELARKAGMGRRTFTRLFKQQTGIGVAAWRHQVRLMEAISLLSTGRPITSIAFDVGYESASAFTAMFNRSFGVPPSQYLSSRVSD</sequence>
<dbReference type="InterPro" id="IPR009057">
    <property type="entry name" value="Homeodomain-like_sf"/>
</dbReference>
<dbReference type="InterPro" id="IPR018060">
    <property type="entry name" value="HTH_AraC"/>
</dbReference>
<dbReference type="InterPro" id="IPR011051">
    <property type="entry name" value="RmlC_Cupin_sf"/>
</dbReference>
<keyword evidence="2" id="KW-0805">Transcription regulation</keyword>
<dbReference type="InterPro" id="IPR003313">
    <property type="entry name" value="AraC-bd"/>
</dbReference>
<dbReference type="EMBL" id="AWFF01000001">
    <property type="protein sequence ID" value="KCZ57370.1"/>
    <property type="molecule type" value="Genomic_DNA"/>
</dbReference>
<evidence type="ECO:0000313" key="7">
    <source>
        <dbReference type="EMBL" id="KCZ57370.1"/>
    </source>
</evidence>
<dbReference type="GO" id="GO:0003700">
    <property type="term" value="F:DNA-binding transcription factor activity"/>
    <property type="evidence" value="ECO:0007669"/>
    <property type="project" value="InterPro"/>
</dbReference>
<evidence type="ECO:0000256" key="4">
    <source>
        <dbReference type="ARBA" id="ARBA00023159"/>
    </source>
</evidence>
<evidence type="ECO:0000256" key="3">
    <source>
        <dbReference type="ARBA" id="ARBA00023125"/>
    </source>
</evidence>
<keyword evidence="4" id="KW-0010">Activator</keyword>
<dbReference type="PANTHER" id="PTHR11019:SF159">
    <property type="entry name" value="TRANSCRIPTIONAL REGULATOR-RELATED"/>
    <property type="match status" value="1"/>
</dbReference>
<evidence type="ECO:0000259" key="6">
    <source>
        <dbReference type="PROSITE" id="PS01124"/>
    </source>
</evidence>
<keyword evidence="5" id="KW-0804">Transcription</keyword>
<dbReference type="InterPro" id="IPR014710">
    <property type="entry name" value="RmlC-like_jellyroll"/>
</dbReference>
<proteinExistence type="predicted"/>
<dbReference type="Proteomes" id="UP000027037">
    <property type="component" value="Unassembled WGS sequence"/>
</dbReference>
<protein>
    <recommendedName>
        <fullName evidence="6">HTH araC/xylS-type domain-containing protein</fullName>
    </recommendedName>
</protein>
<dbReference type="Pfam" id="PF12833">
    <property type="entry name" value="HTH_18"/>
    <property type="match status" value="1"/>
</dbReference>
<dbReference type="PRINTS" id="PR00032">
    <property type="entry name" value="HTHARAC"/>
</dbReference>